<evidence type="ECO:0000256" key="3">
    <source>
        <dbReference type="ARBA" id="ARBA00022475"/>
    </source>
</evidence>
<keyword evidence="3" id="KW-1003">Cell membrane</keyword>
<gene>
    <name evidence="8" type="ORF">CBY09_11950</name>
</gene>
<name>A0A235EKX7_9BURK</name>
<dbReference type="GO" id="GO:0055085">
    <property type="term" value="P:transmembrane transport"/>
    <property type="evidence" value="ECO:0007669"/>
    <property type="project" value="UniProtKB-ARBA"/>
</dbReference>
<keyword evidence="5 8" id="KW-0067">ATP-binding</keyword>
<comment type="similarity">
    <text evidence="1">Belongs to the ABC transporter superfamily.</text>
</comment>
<feature type="domain" description="ABC transporter" evidence="7">
    <location>
        <begin position="13"/>
        <end position="263"/>
    </location>
</feature>
<sequence length="571" mass="61962">MTATTVPAPIPLLEVENLAIAYRDRGHEQRVVHGVSFAIAPGEVVALVGESGSGKTTTAQALIGLLADNGRVEQGAIRLNGTDIAAWSPDRFDTVRGRVISLIPQDPTSSLNPVRTVGEQVGEILKIHRYGDRWAIAQRVVELLAKVGLSQPELRARQYPHELSGGMKQRVLIAIAIALQPALIIADEPTSALDVTVQRRILDLIDELRHEFGTAVLLVTHDLGVAADRAHRLVVLQGGRIQEQGETASVLRNPQSAYTRKLLADAPSLASAAFRAPRVLAANDAPERPGDFAIVVEGLVHDFPVVGQKQPFRAVDGVSFRVRRGTTHAIVGESGSGKTTTIRDVVGFRQPTAGRIVIEGTDLTTLRGEALRQFRRTVQLVYQNPFSSLDPRQTIFQIIEEPLLNFEPLPAAERAHRVHDILARVGLPAAVLERRPLALSGGQRQRVAIARALVLQPRVLVLDEAVSALDVTVQAQILALLDTLQRDLGLTYLFISHDLAVVRQIADTVSVLQGGRQVDAGRVEDVFLRPGSDYTRELIAAIPGKKNHLHDPLDTHTTHPHQAPGLLQQAA</sequence>
<dbReference type="SMART" id="SM00382">
    <property type="entry name" value="AAA"/>
    <property type="match status" value="2"/>
</dbReference>
<dbReference type="PROSITE" id="PS50893">
    <property type="entry name" value="ABC_TRANSPORTER_2"/>
    <property type="match status" value="2"/>
</dbReference>
<dbReference type="InterPro" id="IPR013563">
    <property type="entry name" value="Oligopep_ABC_C"/>
</dbReference>
<keyword evidence="9" id="KW-1185">Reference proteome</keyword>
<feature type="region of interest" description="Disordered" evidence="6">
    <location>
        <begin position="549"/>
        <end position="571"/>
    </location>
</feature>
<dbReference type="FunFam" id="3.40.50.300:FF:000016">
    <property type="entry name" value="Oligopeptide ABC transporter ATP-binding component"/>
    <property type="match status" value="1"/>
</dbReference>
<dbReference type="InterPro" id="IPR050319">
    <property type="entry name" value="ABC_transp_ATP-bind"/>
</dbReference>
<dbReference type="InterPro" id="IPR003439">
    <property type="entry name" value="ABC_transporter-like_ATP-bd"/>
</dbReference>
<dbReference type="CDD" id="cd03257">
    <property type="entry name" value="ABC_NikE_OppD_transporters"/>
    <property type="match status" value="2"/>
</dbReference>
<dbReference type="InterPro" id="IPR003593">
    <property type="entry name" value="AAA+_ATPase"/>
</dbReference>
<keyword evidence="3" id="KW-0472">Membrane</keyword>
<evidence type="ECO:0000256" key="4">
    <source>
        <dbReference type="ARBA" id="ARBA00022741"/>
    </source>
</evidence>
<dbReference type="AlphaFoldDB" id="A0A235EKX7"/>
<dbReference type="Pfam" id="PF08352">
    <property type="entry name" value="oligo_HPY"/>
    <property type="match status" value="1"/>
</dbReference>
<keyword evidence="4" id="KW-0547">Nucleotide-binding</keyword>
<dbReference type="PANTHER" id="PTHR43776">
    <property type="entry name" value="TRANSPORT ATP-BINDING PROTEIN"/>
    <property type="match status" value="1"/>
</dbReference>
<proteinExistence type="inferred from homology"/>
<dbReference type="NCBIfam" id="NF008453">
    <property type="entry name" value="PRK11308.1"/>
    <property type="match status" value="2"/>
</dbReference>
<dbReference type="RefSeq" id="WP_094289803.1">
    <property type="nucleotide sequence ID" value="NZ_NOIG01000008.1"/>
</dbReference>
<dbReference type="GO" id="GO:0015833">
    <property type="term" value="P:peptide transport"/>
    <property type="evidence" value="ECO:0007669"/>
    <property type="project" value="InterPro"/>
</dbReference>
<evidence type="ECO:0000313" key="9">
    <source>
        <dbReference type="Proteomes" id="UP000215441"/>
    </source>
</evidence>
<protein>
    <submittedName>
        <fullName evidence="8">ABC transporter ATP-binding protein</fullName>
    </submittedName>
</protein>
<accession>A0A235EKX7</accession>
<dbReference type="InterPro" id="IPR027417">
    <property type="entry name" value="P-loop_NTPase"/>
</dbReference>
<dbReference type="SUPFAM" id="SSF52540">
    <property type="entry name" value="P-loop containing nucleoside triphosphate hydrolases"/>
    <property type="match status" value="2"/>
</dbReference>
<keyword evidence="2" id="KW-0813">Transport</keyword>
<evidence type="ECO:0000256" key="1">
    <source>
        <dbReference type="ARBA" id="ARBA00005417"/>
    </source>
</evidence>
<dbReference type="GO" id="GO:0016887">
    <property type="term" value="F:ATP hydrolysis activity"/>
    <property type="evidence" value="ECO:0007669"/>
    <property type="project" value="InterPro"/>
</dbReference>
<evidence type="ECO:0000256" key="6">
    <source>
        <dbReference type="SAM" id="MobiDB-lite"/>
    </source>
</evidence>
<dbReference type="EMBL" id="NOIG01000008">
    <property type="protein sequence ID" value="OYD49679.1"/>
    <property type="molecule type" value="Genomic_DNA"/>
</dbReference>
<dbReference type="Proteomes" id="UP000215441">
    <property type="component" value="Unassembled WGS sequence"/>
</dbReference>
<feature type="domain" description="ABC transporter" evidence="7">
    <location>
        <begin position="300"/>
        <end position="539"/>
    </location>
</feature>
<dbReference type="Pfam" id="PF00005">
    <property type="entry name" value="ABC_tran"/>
    <property type="match status" value="2"/>
</dbReference>
<dbReference type="GO" id="GO:0005524">
    <property type="term" value="F:ATP binding"/>
    <property type="evidence" value="ECO:0007669"/>
    <property type="project" value="UniProtKB-KW"/>
</dbReference>
<dbReference type="OrthoDB" id="9802772at2"/>
<organism evidence="8 9">
    <name type="scientific">Acidovorax kalamii</name>
    <dbReference type="NCBI Taxonomy" id="2004485"/>
    <lineage>
        <taxon>Bacteria</taxon>
        <taxon>Pseudomonadati</taxon>
        <taxon>Pseudomonadota</taxon>
        <taxon>Betaproteobacteria</taxon>
        <taxon>Burkholderiales</taxon>
        <taxon>Comamonadaceae</taxon>
        <taxon>Acidovorax</taxon>
    </lineage>
</organism>
<dbReference type="Gene3D" id="3.40.50.300">
    <property type="entry name" value="P-loop containing nucleotide triphosphate hydrolases"/>
    <property type="match status" value="2"/>
</dbReference>
<dbReference type="NCBIfam" id="NF007739">
    <property type="entry name" value="PRK10419.1"/>
    <property type="match status" value="2"/>
</dbReference>
<dbReference type="PANTHER" id="PTHR43776:SF7">
    <property type="entry name" value="D,D-DIPEPTIDE TRANSPORT ATP-BINDING PROTEIN DDPF-RELATED"/>
    <property type="match status" value="1"/>
</dbReference>
<evidence type="ECO:0000256" key="5">
    <source>
        <dbReference type="ARBA" id="ARBA00022840"/>
    </source>
</evidence>
<dbReference type="PROSITE" id="PS00211">
    <property type="entry name" value="ABC_TRANSPORTER_1"/>
    <property type="match status" value="2"/>
</dbReference>
<evidence type="ECO:0000256" key="2">
    <source>
        <dbReference type="ARBA" id="ARBA00022448"/>
    </source>
</evidence>
<dbReference type="InterPro" id="IPR017871">
    <property type="entry name" value="ABC_transporter-like_CS"/>
</dbReference>
<evidence type="ECO:0000313" key="8">
    <source>
        <dbReference type="EMBL" id="OYD49679.1"/>
    </source>
</evidence>
<comment type="caution">
    <text evidence="8">The sequence shown here is derived from an EMBL/GenBank/DDBJ whole genome shotgun (WGS) entry which is preliminary data.</text>
</comment>
<reference evidence="8 9" key="1">
    <citation type="submission" date="2017-07" db="EMBL/GenBank/DDBJ databases">
        <title>Acidovorax KNDSW TSA 6 genome sequence and assembly.</title>
        <authorList>
            <person name="Mayilraj S."/>
        </authorList>
    </citation>
    <scope>NUCLEOTIDE SEQUENCE [LARGE SCALE GENOMIC DNA]</scope>
    <source>
        <strain evidence="8 9">KNDSW-TSA6</strain>
    </source>
</reference>
<evidence type="ECO:0000259" key="7">
    <source>
        <dbReference type="PROSITE" id="PS50893"/>
    </source>
</evidence>